<proteinExistence type="predicted"/>
<dbReference type="AlphaFoldDB" id="A0A9D4BYJ2"/>
<reference evidence="1" key="1">
    <citation type="journal article" date="2019" name="bioRxiv">
        <title>The Genome of the Zebra Mussel, Dreissena polymorpha: A Resource for Invasive Species Research.</title>
        <authorList>
            <person name="McCartney M.A."/>
            <person name="Auch B."/>
            <person name="Kono T."/>
            <person name="Mallez S."/>
            <person name="Zhang Y."/>
            <person name="Obille A."/>
            <person name="Becker A."/>
            <person name="Abrahante J.E."/>
            <person name="Garbe J."/>
            <person name="Badalamenti J.P."/>
            <person name="Herman A."/>
            <person name="Mangelson H."/>
            <person name="Liachko I."/>
            <person name="Sullivan S."/>
            <person name="Sone E.D."/>
            <person name="Koren S."/>
            <person name="Silverstein K.A.T."/>
            <person name="Beckman K.B."/>
            <person name="Gohl D.M."/>
        </authorList>
    </citation>
    <scope>NUCLEOTIDE SEQUENCE</scope>
    <source>
        <strain evidence="1">Duluth1</strain>
        <tissue evidence="1">Whole animal</tissue>
    </source>
</reference>
<evidence type="ECO:0000313" key="1">
    <source>
        <dbReference type="EMBL" id="KAH3713348.1"/>
    </source>
</evidence>
<sequence>MIDRESVADDKMYMSMIEDSQNDPSMLSLFTMAPCSGELKIAMAPCSGELRVAMAPCSGELKVAMAPCSSELMVEWHHAQVSSRLQWFHAKVSSQFQWIHAQESSRLQSKSTINDTIQVTHLKWKLPTMILRYITNEHAIQQDMTIL</sequence>
<gene>
    <name evidence="1" type="ORF">DPMN_073138</name>
</gene>
<dbReference type="EMBL" id="JAIWYP010000014">
    <property type="protein sequence ID" value="KAH3713348.1"/>
    <property type="molecule type" value="Genomic_DNA"/>
</dbReference>
<keyword evidence="2" id="KW-1185">Reference proteome</keyword>
<dbReference type="Proteomes" id="UP000828390">
    <property type="component" value="Unassembled WGS sequence"/>
</dbReference>
<reference evidence="1" key="2">
    <citation type="submission" date="2020-11" db="EMBL/GenBank/DDBJ databases">
        <authorList>
            <person name="McCartney M.A."/>
            <person name="Auch B."/>
            <person name="Kono T."/>
            <person name="Mallez S."/>
            <person name="Becker A."/>
            <person name="Gohl D.M."/>
            <person name="Silverstein K.A.T."/>
            <person name="Koren S."/>
            <person name="Bechman K.B."/>
            <person name="Herman A."/>
            <person name="Abrahante J.E."/>
            <person name="Garbe J."/>
        </authorList>
    </citation>
    <scope>NUCLEOTIDE SEQUENCE</scope>
    <source>
        <strain evidence="1">Duluth1</strain>
        <tissue evidence="1">Whole animal</tissue>
    </source>
</reference>
<name>A0A9D4BYJ2_DREPO</name>
<evidence type="ECO:0000313" key="2">
    <source>
        <dbReference type="Proteomes" id="UP000828390"/>
    </source>
</evidence>
<comment type="caution">
    <text evidence="1">The sequence shown here is derived from an EMBL/GenBank/DDBJ whole genome shotgun (WGS) entry which is preliminary data.</text>
</comment>
<accession>A0A9D4BYJ2</accession>
<protein>
    <submittedName>
        <fullName evidence="1">Uncharacterized protein</fullName>
    </submittedName>
</protein>
<organism evidence="1 2">
    <name type="scientific">Dreissena polymorpha</name>
    <name type="common">Zebra mussel</name>
    <name type="synonym">Mytilus polymorpha</name>
    <dbReference type="NCBI Taxonomy" id="45954"/>
    <lineage>
        <taxon>Eukaryota</taxon>
        <taxon>Metazoa</taxon>
        <taxon>Spiralia</taxon>
        <taxon>Lophotrochozoa</taxon>
        <taxon>Mollusca</taxon>
        <taxon>Bivalvia</taxon>
        <taxon>Autobranchia</taxon>
        <taxon>Heteroconchia</taxon>
        <taxon>Euheterodonta</taxon>
        <taxon>Imparidentia</taxon>
        <taxon>Neoheterodontei</taxon>
        <taxon>Myida</taxon>
        <taxon>Dreissenoidea</taxon>
        <taxon>Dreissenidae</taxon>
        <taxon>Dreissena</taxon>
    </lineage>
</organism>